<dbReference type="GO" id="GO:0016491">
    <property type="term" value="F:oxidoreductase activity"/>
    <property type="evidence" value="ECO:0007669"/>
    <property type="project" value="UniProtKB-KW"/>
</dbReference>
<keyword evidence="3" id="KW-0045">Antibiotic biosynthesis</keyword>
<dbReference type="InterPro" id="IPR050411">
    <property type="entry name" value="AlphaKG_dependent_hydroxylases"/>
</dbReference>
<sequence>MNKVDFKQKLKKLGTVRRKSISVSQEDLIRTSYLQSDDSLPLVVQPKVAALNLATWSEHNRVLIENKLSKQGAILFRDFQLKDVIQFQKFIQEISENILEYSYRSTPRSNVSDKIYTSTEYPAKHHILLHNEMSYSRKWPIKIAFYCIKKANEGGETPIADSRKVFARINTKIKEKFMDKKVMYVRNYGAGLDLTWQNAFNTNDKSEVETYCHQAGIELEWRDKDNSDVDLRTRQVCQVITKHPKTLETVWFNQAHLFHISNIEPTVREQLLANFQEEDLPRNVYYGDGSKIENSILEEIREIYQQESIIFPWQEGDVLLLDNLLYAHGRRPFKGSRRVVVGMAN</sequence>
<dbReference type="SUPFAM" id="SSF51197">
    <property type="entry name" value="Clavaminate synthase-like"/>
    <property type="match status" value="1"/>
</dbReference>
<keyword evidence="6" id="KW-1185">Reference proteome</keyword>
<dbReference type="InterPro" id="IPR042098">
    <property type="entry name" value="TauD-like_sf"/>
</dbReference>
<comment type="caution">
    <text evidence="5">The sequence shown here is derived from an EMBL/GenBank/DDBJ whole genome shotgun (WGS) entry which is preliminary data.</text>
</comment>
<dbReference type="PANTHER" id="PTHR10696:SF56">
    <property type="entry name" value="TAUD_TFDA-LIKE DOMAIN-CONTAINING PROTEIN"/>
    <property type="match status" value="1"/>
</dbReference>
<keyword evidence="2" id="KW-0560">Oxidoreductase</keyword>
<feature type="domain" description="TauD/TfdA-like" evidence="4">
    <location>
        <begin position="51"/>
        <end position="342"/>
    </location>
</feature>
<reference evidence="5" key="3">
    <citation type="submission" date="2016-12" db="EMBL/GenBank/DDBJ databases">
        <title>Annotation of the draft genome assembly of Crocosphaera watsonii WH 8501.</title>
        <authorList>
            <consortium name="US DOE Joint Genome Institute (JGI-ORNL)"/>
            <person name="Larimer F."/>
            <person name="Land M."/>
        </authorList>
    </citation>
    <scope>NUCLEOTIDE SEQUENCE</scope>
    <source>
        <strain evidence="5">WH 8501</strain>
    </source>
</reference>
<dbReference type="RefSeq" id="WP_007305680.1">
    <property type="nucleotide sequence ID" value="NZ_AADV02000020.1"/>
</dbReference>
<dbReference type="Pfam" id="PF02668">
    <property type="entry name" value="TauD"/>
    <property type="match status" value="1"/>
</dbReference>
<proteinExistence type="predicted"/>
<dbReference type="EMBL" id="AADV02000020">
    <property type="protein sequence ID" value="EAM50635.1"/>
    <property type="molecule type" value="Genomic_DNA"/>
</dbReference>
<dbReference type="OrthoDB" id="9769888at2"/>
<dbReference type="AlphaFoldDB" id="Q4C3C1"/>
<reference evidence="5" key="2">
    <citation type="submission" date="2005-06" db="EMBL/GenBank/DDBJ databases">
        <title>Sequencing of the draft genome and assembly of Crocosphaera watsonii WH 8501.</title>
        <authorList>
            <consortium name="US DOE Joint Genome Institute (JGI-PGF)"/>
            <person name="Copeland A."/>
            <person name="Lucas S."/>
            <person name="Lapidus A."/>
            <person name="Barry K."/>
            <person name="Detter C."/>
            <person name="Glavina T."/>
            <person name="Hammon N."/>
            <person name="Israni S."/>
            <person name="Pitluck S."/>
            <person name="Richardson P."/>
        </authorList>
    </citation>
    <scope>NUCLEOTIDE SEQUENCE [LARGE SCALE GENOMIC DNA]</scope>
    <source>
        <strain evidence="5">WH 8501</strain>
    </source>
</reference>
<evidence type="ECO:0000313" key="6">
    <source>
        <dbReference type="Proteomes" id="UP000003922"/>
    </source>
</evidence>
<protein>
    <recommendedName>
        <fullName evidence="4">TauD/TfdA-like domain-containing protein</fullName>
    </recommendedName>
</protein>
<dbReference type="KEGG" id="cwa:CwatDRAFT_3597"/>
<evidence type="ECO:0000256" key="2">
    <source>
        <dbReference type="ARBA" id="ARBA00023002"/>
    </source>
</evidence>
<dbReference type="Proteomes" id="UP000003922">
    <property type="component" value="Unassembled WGS sequence"/>
</dbReference>
<organism evidence="5 6">
    <name type="scientific">Crocosphaera watsonii WH 8501</name>
    <dbReference type="NCBI Taxonomy" id="165597"/>
    <lineage>
        <taxon>Bacteria</taxon>
        <taxon>Bacillati</taxon>
        <taxon>Cyanobacteriota</taxon>
        <taxon>Cyanophyceae</taxon>
        <taxon>Oscillatoriophycideae</taxon>
        <taxon>Chroococcales</taxon>
        <taxon>Aphanothecaceae</taxon>
        <taxon>Crocosphaera</taxon>
    </lineage>
</organism>
<dbReference type="InterPro" id="IPR003819">
    <property type="entry name" value="TauD/TfdA-like"/>
</dbReference>
<accession>Q4C3C1</accession>
<dbReference type="GO" id="GO:0017000">
    <property type="term" value="P:antibiotic biosynthetic process"/>
    <property type="evidence" value="ECO:0007669"/>
    <property type="project" value="UniProtKB-KW"/>
</dbReference>
<dbReference type="PANTHER" id="PTHR10696">
    <property type="entry name" value="GAMMA-BUTYROBETAINE HYDROXYLASE-RELATED"/>
    <property type="match status" value="1"/>
</dbReference>
<dbReference type="Gene3D" id="3.60.130.10">
    <property type="entry name" value="Clavaminate synthase-like"/>
    <property type="match status" value="1"/>
</dbReference>
<gene>
    <name evidence="5" type="ORF">CwatDRAFT_3597</name>
</gene>
<evidence type="ECO:0000259" key="4">
    <source>
        <dbReference type="Pfam" id="PF02668"/>
    </source>
</evidence>
<name>Q4C3C1_CROWT</name>
<evidence type="ECO:0000256" key="3">
    <source>
        <dbReference type="ARBA" id="ARBA00023194"/>
    </source>
</evidence>
<evidence type="ECO:0000256" key="1">
    <source>
        <dbReference type="ARBA" id="ARBA00001954"/>
    </source>
</evidence>
<evidence type="ECO:0000313" key="5">
    <source>
        <dbReference type="EMBL" id="EAM50635.1"/>
    </source>
</evidence>
<reference evidence="5" key="1">
    <citation type="submission" date="2004-02" db="EMBL/GenBank/DDBJ databases">
        <authorList>
            <consortium name="DOE Joint Genome Institute"/>
        </authorList>
    </citation>
    <scope>NUCLEOTIDE SEQUENCE [LARGE SCALE GENOMIC DNA]</scope>
    <source>
        <strain evidence="5">WH 8501</strain>
    </source>
</reference>
<comment type="cofactor">
    <cofactor evidence="1">
        <name>Fe(2+)</name>
        <dbReference type="ChEBI" id="CHEBI:29033"/>
    </cofactor>
</comment>